<evidence type="ECO:0000313" key="1">
    <source>
        <dbReference type="EMBL" id="MFD2591808.1"/>
    </source>
</evidence>
<sequence>MTIILTFAAISVCYVLIKVWIKMVDFFLKPAISSIEKTPTHLPSKIKVREAKYSSELSSKINDNNTVSILVDCIQKNDSYFSVCLRIKNETAEQIFYTMKDCFFISEKGLQIKSVPHASFEKNLKERILPGLYLTKKLSFSTKYSDFSQNDTIVCEIVANESSYLASCDLKSITDIALVS</sequence>
<dbReference type="Proteomes" id="UP001597459">
    <property type="component" value="Unassembled WGS sequence"/>
</dbReference>
<evidence type="ECO:0000313" key="2">
    <source>
        <dbReference type="Proteomes" id="UP001597459"/>
    </source>
</evidence>
<comment type="caution">
    <text evidence="1">The sequence shown here is derived from an EMBL/GenBank/DDBJ whole genome shotgun (WGS) entry which is preliminary data.</text>
</comment>
<protein>
    <recommendedName>
        <fullName evidence="3">DUF4352 domain-containing protein</fullName>
    </recommendedName>
</protein>
<dbReference type="RefSeq" id="WP_378255987.1">
    <property type="nucleotide sequence ID" value="NZ_JBHSJV010000001.1"/>
</dbReference>
<evidence type="ECO:0008006" key="3">
    <source>
        <dbReference type="Google" id="ProtNLM"/>
    </source>
</evidence>
<dbReference type="EMBL" id="JBHULX010000024">
    <property type="protein sequence ID" value="MFD2591808.1"/>
    <property type="molecule type" value="Genomic_DNA"/>
</dbReference>
<organism evidence="1 2">
    <name type="scientific">Aquimarina hainanensis</name>
    <dbReference type="NCBI Taxonomy" id="1578017"/>
    <lineage>
        <taxon>Bacteria</taxon>
        <taxon>Pseudomonadati</taxon>
        <taxon>Bacteroidota</taxon>
        <taxon>Flavobacteriia</taxon>
        <taxon>Flavobacteriales</taxon>
        <taxon>Flavobacteriaceae</taxon>
        <taxon>Aquimarina</taxon>
    </lineage>
</organism>
<keyword evidence="2" id="KW-1185">Reference proteome</keyword>
<name>A0ABW5N953_9FLAO</name>
<reference evidence="2" key="1">
    <citation type="journal article" date="2019" name="Int. J. Syst. Evol. Microbiol.">
        <title>The Global Catalogue of Microorganisms (GCM) 10K type strain sequencing project: providing services to taxonomists for standard genome sequencing and annotation.</title>
        <authorList>
            <consortium name="The Broad Institute Genomics Platform"/>
            <consortium name="The Broad Institute Genome Sequencing Center for Infectious Disease"/>
            <person name="Wu L."/>
            <person name="Ma J."/>
        </authorList>
    </citation>
    <scope>NUCLEOTIDE SEQUENCE [LARGE SCALE GENOMIC DNA]</scope>
    <source>
        <strain evidence="2">KCTC 42423</strain>
    </source>
</reference>
<proteinExistence type="predicted"/>
<accession>A0ABW5N953</accession>
<gene>
    <name evidence="1" type="ORF">ACFSTE_13305</name>
</gene>